<dbReference type="HOGENOM" id="CLU_114047_2_2_2"/>
<name>B8GJV2_METPE</name>
<proteinExistence type="predicted"/>
<dbReference type="InterPro" id="IPR035069">
    <property type="entry name" value="TTHA1013/TTHA0281-like"/>
</dbReference>
<dbReference type="EMBL" id="CP001338">
    <property type="protein sequence ID" value="ACL15756.1"/>
    <property type="molecule type" value="Genomic_DNA"/>
</dbReference>
<reference evidence="2 3" key="1">
    <citation type="journal article" date="2015" name="Genome Announc.">
        <title>Complete Genome Sequence of Methanosphaerula palustris E1-9CT, a Hydrogenotrophic Methanogen Isolated from a Minerotrophic Fen Peatland.</title>
        <authorList>
            <person name="Cadillo-Quiroz H."/>
            <person name="Browne P."/>
            <person name="Kyrpides N."/>
            <person name="Woyke T."/>
            <person name="Goodwin L."/>
            <person name="Detter C."/>
            <person name="Yavitt J.B."/>
            <person name="Zinder S.H."/>
        </authorList>
    </citation>
    <scope>NUCLEOTIDE SEQUENCE [LARGE SCALE GENOMIC DNA]</scope>
    <source>
        <strain evidence="3">ATCC BAA-1556 / DSM 19958 / E1-9c</strain>
    </source>
</reference>
<dbReference type="GeneID" id="7271405"/>
<protein>
    <recommendedName>
        <fullName evidence="1">HicB-like antitoxin of toxin-antitoxin system domain-containing protein</fullName>
    </recommendedName>
</protein>
<evidence type="ECO:0000313" key="3">
    <source>
        <dbReference type="Proteomes" id="UP000002457"/>
    </source>
</evidence>
<dbReference type="InterPro" id="IPR031807">
    <property type="entry name" value="HicB-like"/>
</dbReference>
<dbReference type="SUPFAM" id="SSF143100">
    <property type="entry name" value="TTHA1013/TTHA0281-like"/>
    <property type="match status" value="1"/>
</dbReference>
<dbReference type="Pfam" id="PF15919">
    <property type="entry name" value="HicB_lk_antitox"/>
    <property type="match status" value="1"/>
</dbReference>
<keyword evidence="3" id="KW-1185">Reference proteome</keyword>
<organism evidence="2 3">
    <name type="scientific">Methanosphaerula palustris (strain ATCC BAA-1556 / DSM 19958 / E1-9c)</name>
    <dbReference type="NCBI Taxonomy" id="521011"/>
    <lineage>
        <taxon>Archaea</taxon>
        <taxon>Methanobacteriati</taxon>
        <taxon>Methanobacteriota</taxon>
        <taxon>Stenosarchaea group</taxon>
        <taxon>Methanomicrobia</taxon>
        <taxon>Methanomicrobiales</taxon>
        <taxon>Methanoregulaceae</taxon>
        <taxon>Methanosphaerula</taxon>
    </lineage>
</organism>
<evidence type="ECO:0000313" key="2">
    <source>
        <dbReference type="EMBL" id="ACL15756.1"/>
    </source>
</evidence>
<dbReference type="KEGG" id="mpl:Mpal_0379"/>
<sequence>MRRVRYLYYCILLRRESKGGYTVNVPMLPDSGFTYGETIDDAIARAKDAIELSIGDFRKKGDSRPERGCWNTTLTIESQV</sequence>
<evidence type="ECO:0000259" key="1">
    <source>
        <dbReference type="Pfam" id="PF15919"/>
    </source>
</evidence>
<accession>B8GJV2</accession>
<dbReference type="RefSeq" id="WP_012617075.1">
    <property type="nucleotide sequence ID" value="NC_011832.1"/>
</dbReference>
<gene>
    <name evidence="2" type="ordered locus">Mpal_0379</name>
</gene>
<dbReference type="eggNOG" id="arCOG02411">
    <property type="taxonomic scope" value="Archaea"/>
</dbReference>
<dbReference type="Proteomes" id="UP000002457">
    <property type="component" value="Chromosome"/>
</dbReference>
<dbReference type="AlphaFoldDB" id="B8GJV2"/>
<feature type="domain" description="HicB-like antitoxin of toxin-antitoxin system" evidence="1">
    <location>
        <begin position="9"/>
        <end position="65"/>
    </location>
</feature>
<dbReference type="Gene3D" id="3.30.160.250">
    <property type="match status" value="1"/>
</dbReference>